<evidence type="ECO:0000313" key="3">
    <source>
        <dbReference type="Proteomes" id="UP001362999"/>
    </source>
</evidence>
<gene>
    <name evidence="2" type="ORF">R3P38DRAFT_2682467</name>
</gene>
<keyword evidence="3" id="KW-1185">Reference proteome</keyword>
<comment type="caution">
    <text evidence="2">The sequence shown here is derived from an EMBL/GenBank/DDBJ whole genome shotgun (WGS) entry which is preliminary data.</text>
</comment>
<dbReference type="Gene3D" id="3.80.10.10">
    <property type="entry name" value="Ribonuclease Inhibitor"/>
    <property type="match status" value="1"/>
</dbReference>
<dbReference type="SUPFAM" id="SSF52047">
    <property type="entry name" value="RNI-like"/>
    <property type="match status" value="1"/>
</dbReference>
<evidence type="ECO:0000256" key="1">
    <source>
        <dbReference type="SAM" id="MobiDB-lite"/>
    </source>
</evidence>
<evidence type="ECO:0000313" key="2">
    <source>
        <dbReference type="EMBL" id="KAK7055930.1"/>
    </source>
</evidence>
<dbReference type="EMBL" id="JAWWNJ010000005">
    <property type="protein sequence ID" value="KAK7055930.1"/>
    <property type="molecule type" value="Genomic_DNA"/>
</dbReference>
<name>A0AAW0DX46_9AGAR</name>
<sequence length="491" mass="54554">MMNPTLPTIDEKNPLYCPGITASSYLSSLRRQNRRRRKSSRSENQPPKKQFLSSFACLLEKALQEANDDTLGKISQLEDDSTTAASSTQASWNISASFEHRGTLKPAISRVPLKRKRSSSSFSDLVGSPKHIRSIQSVHESSFEISVRQDKLNFFPQRAQFSPTAPTKKPSPKAMLTEDLKAKVRILEDELYGPPIGTESPRGLKPLIKHIDSLMPGIRLQQRLSNLPDLSHQAIADFLGDHGLLNVRILAFLRTSEIWRLKMTDSFDEEDGLNLGSKDILTVFSKPHSFLFLTELSFSGTRVQDADIVHIHHLPRLVTLCLNNTGIGNEAVFNLLALKRSLLQLSIAINPHIDDDAIPAIIMLAKLSFLTILDTAIDMPGIRRLAQTIYDESRIIDIEVPSACEHYVKNLESHYLVDPKPPLIDNPDIVPELSAAALKRNLAAHAVQNSSIVAAGTKPELALRLKTLLQTRKADLLVREMLADGDEVAGR</sequence>
<accession>A0AAW0DX46</accession>
<reference evidence="2 3" key="1">
    <citation type="journal article" date="2024" name="J Genomics">
        <title>Draft genome sequencing and assembly of Favolaschia claudopus CIRM-BRFM 2984 isolated from oak limbs.</title>
        <authorList>
            <person name="Navarro D."/>
            <person name="Drula E."/>
            <person name="Chaduli D."/>
            <person name="Cazenave R."/>
            <person name="Ahrendt S."/>
            <person name="Wang J."/>
            <person name="Lipzen A."/>
            <person name="Daum C."/>
            <person name="Barry K."/>
            <person name="Grigoriev I.V."/>
            <person name="Favel A."/>
            <person name="Rosso M.N."/>
            <person name="Martin F."/>
        </authorList>
    </citation>
    <scope>NUCLEOTIDE SEQUENCE [LARGE SCALE GENOMIC DNA]</scope>
    <source>
        <strain evidence="2 3">CIRM-BRFM 2984</strain>
    </source>
</reference>
<organism evidence="2 3">
    <name type="scientific">Favolaschia claudopus</name>
    <dbReference type="NCBI Taxonomy" id="2862362"/>
    <lineage>
        <taxon>Eukaryota</taxon>
        <taxon>Fungi</taxon>
        <taxon>Dikarya</taxon>
        <taxon>Basidiomycota</taxon>
        <taxon>Agaricomycotina</taxon>
        <taxon>Agaricomycetes</taxon>
        <taxon>Agaricomycetidae</taxon>
        <taxon>Agaricales</taxon>
        <taxon>Marasmiineae</taxon>
        <taxon>Mycenaceae</taxon>
        <taxon>Favolaschia</taxon>
    </lineage>
</organism>
<dbReference type="AlphaFoldDB" id="A0AAW0DX46"/>
<dbReference type="Proteomes" id="UP001362999">
    <property type="component" value="Unassembled WGS sequence"/>
</dbReference>
<feature type="region of interest" description="Disordered" evidence="1">
    <location>
        <begin position="27"/>
        <end position="48"/>
    </location>
</feature>
<protein>
    <submittedName>
        <fullName evidence="2">Uncharacterized protein</fullName>
    </submittedName>
</protein>
<proteinExistence type="predicted"/>
<dbReference type="InterPro" id="IPR032675">
    <property type="entry name" value="LRR_dom_sf"/>
</dbReference>